<accession>A0A8K0KIQ7</accession>
<comment type="cofactor">
    <cofactor evidence="6">
        <name>Zn(2+)</name>
        <dbReference type="ChEBI" id="CHEBI:29105"/>
    </cofactor>
    <text evidence="6">Binds 1 zinc ion per subunit.</text>
</comment>
<dbReference type="GO" id="GO:0046872">
    <property type="term" value="F:metal ion binding"/>
    <property type="evidence" value="ECO:0007669"/>
    <property type="project" value="UniProtKB-KW"/>
</dbReference>
<evidence type="ECO:0000256" key="1">
    <source>
        <dbReference type="ARBA" id="ARBA00007174"/>
    </source>
</evidence>
<dbReference type="PANTHER" id="PTHR10173">
    <property type="entry name" value="METHIONINE SULFOXIDE REDUCTASE"/>
    <property type="match status" value="1"/>
</dbReference>
<comment type="catalytic activity">
    <reaction evidence="5 6">
        <text>L-methionyl-[protein] + [thioredoxin]-disulfide + H2O = L-methionyl-(R)-S-oxide-[protein] + [thioredoxin]-dithiol</text>
        <dbReference type="Rhea" id="RHEA:24164"/>
        <dbReference type="Rhea" id="RHEA-COMP:10698"/>
        <dbReference type="Rhea" id="RHEA-COMP:10700"/>
        <dbReference type="Rhea" id="RHEA-COMP:12313"/>
        <dbReference type="Rhea" id="RHEA-COMP:12314"/>
        <dbReference type="ChEBI" id="CHEBI:15377"/>
        <dbReference type="ChEBI" id="CHEBI:16044"/>
        <dbReference type="ChEBI" id="CHEBI:29950"/>
        <dbReference type="ChEBI" id="CHEBI:45764"/>
        <dbReference type="ChEBI" id="CHEBI:50058"/>
        <dbReference type="EC" id="1.8.4.12"/>
    </reaction>
</comment>
<gene>
    <name evidence="8" type="ORF">J437_LFUL016529</name>
</gene>
<feature type="domain" description="MsrB" evidence="7">
    <location>
        <begin position="56"/>
        <end position="184"/>
    </location>
</feature>
<dbReference type="GO" id="GO:0033743">
    <property type="term" value="F:peptide-methionine (R)-S-oxide reductase activity"/>
    <property type="evidence" value="ECO:0007669"/>
    <property type="project" value="UniProtKB-EC"/>
</dbReference>
<dbReference type="OrthoDB" id="44061at2759"/>
<comment type="similarity">
    <text evidence="1 6">Belongs to the MsrB Met sulfoxide reductase family.</text>
</comment>
<dbReference type="SUPFAM" id="SSF51316">
    <property type="entry name" value="Mss4-like"/>
    <property type="match status" value="1"/>
</dbReference>
<evidence type="ECO:0000256" key="4">
    <source>
        <dbReference type="ARBA" id="ARBA00023002"/>
    </source>
</evidence>
<dbReference type="FunFam" id="2.170.150.20:FF:000001">
    <property type="entry name" value="Peptide methionine sulfoxide reductase MsrB"/>
    <property type="match status" value="1"/>
</dbReference>
<dbReference type="GO" id="GO:0005737">
    <property type="term" value="C:cytoplasm"/>
    <property type="evidence" value="ECO:0007669"/>
    <property type="project" value="TreeGrafter"/>
</dbReference>
<evidence type="ECO:0000256" key="6">
    <source>
        <dbReference type="RuleBase" id="RU365044"/>
    </source>
</evidence>
<dbReference type="PROSITE" id="PS51790">
    <property type="entry name" value="MSRB"/>
    <property type="match status" value="1"/>
</dbReference>
<dbReference type="InterPro" id="IPR028427">
    <property type="entry name" value="Met_Sox_Rdtase_MsrB"/>
</dbReference>
<keyword evidence="4 6" id="KW-0560">Oxidoreductase</keyword>
<comment type="caution">
    <text evidence="8">The sequence shown here is derived from an EMBL/GenBank/DDBJ whole genome shotgun (WGS) entry which is preliminary data.</text>
</comment>
<comment type="function">
    <text evidence="6">Methionine-sulfoxide reductase that specifically reduces methionine (R)-sulfoxide back to methionine. While in many cases methionine oxidation is the result of random oxidation following oxidative stress, methionine oxidation is also a post-translational modification that takes place on specific residues.</text>
</comment>
<dbReference type="Proteomes" id="UP000792457">
    <property type="component" value="Unassembled WGS sequence"/>
</dbReference>
<keyword evidence="9" id="KW-1185">Reference proteome</keyword>
<organism evidence="8 9">
    <name type="scientific">Ladona fulva</name>
    <name type="common">Scarce chaser dragonfly</name>
    <name type="synonym">Libellula fulva</name>
    <dbReference type="NCBI Taxonomy" id="123851"/>
    <lineage>
        <taxon>Eukaryota</taxon>
        <taxon>Metazoa</taxon>
        <taxon>Ecdysozoa</taxon>
        <taxon>Arthropoda</taxon>
        <taxon>Hexapoda</taxon>
        <taxon>Insecta</taxon>
        <taxon>Pterygota</taxon>
        <taxon>Palaeoptera</taxon>
        <taxon>Odonata</taxon>
        <taxon>Epiprocta</taxon>
        <taxon>Anisoptera</taxon>
        <taxon>Libelluloidea</taxon>
        <taxon>Libellulidae</taxon>
        <taxon>Ladona</taxon>
    </lineage>
</organism>
<name>A0A8K0KIQ7_LADFU</name>
<dbReference type="EMBL" id="KZ308976">
    <property type="protein sequence ID" value="KAG8235996.1"/>
    <property type="molecule type" value="Genomic_DNA"/>
</dbReference>
<evidence type="ECO:0000259" key="7">
    <source>
        <dbReference type="PROSITE" id="PS51790"/>
    </source>
</evidence>
<reference evidence="8" key="2">
    <citation type="submission" date="2017-10" db="EMBL/GenBank/DDBJ databases">
        <title>Ladona fulva Genome sequencing and assembly.</title>
        <authorList>
            <person name="Murali S."/>
            <person name="Richards S."/>
            <person name="Bandaranaike D."/>
            <person name="Bellair M."/>
            <person name="Blankenburg K."/>
            <person name="Chao H."/>
            <person name="Dinh H."/>
            <person name="Doddapaneni H."/>
            <person name="Dugan-Rocha S."/>
            <person name="Elkadiri S."/>
            <person name="Gnanaolivu R."/>
            <person name="Hernandez B."/>
            <person name="Skinner E."/>
            <person name="Javaid M."/>
            <person name="Lee S."/>
            <person name="Li M."/>
            <person name="Ming W."/>
            <person name="Munidasa M."/>
            <person name="Muniz J."/>
            <person name="Nguyen L."/>
            <person name="Hughes D."/>
            <person name="Osuji N."/>
            <person name="Pu L.-L."/>
            <person name="Puazo M."/>
            <person name="Qu C."/>
            <person name="Quiroz J."/>
            <person name="Raj R."/>
            <person name="Weissenberger G."/>
            <person name="Xin Y."/>
            <person name="Zou X."/>
            <person name="Han Y."/>
            <person name="Worley K."/>
            <person name="Muzny D."/>
            <person name="Gibbs R."/>
        </authorList>
    </citation>
    <scope>NUCLEOTIDE SEQUENCE</scope>
    <source>
        <strain evidence="8">Sampled in the wild</strain>
    </source>
</reference>
<evidence type="ECO:0000256" key="3">
    <source>
        <dbReference type="ARBA" id="ARBA00022833"/>
    </source>
</evidence>
<dbReference type="InterPro" id="IPR011057">
    <property type="entry name" value="Mss4-like_sf"/>
</dbReference>
<dbReference type="NCBIfam" id="TIGR00357">
    <property type="entry name" value="peptide-methionine (R)-S-oxide reductase MsrB"/>
    <property type="match status" value="1"/>
</dbReference>
<evidence type="ECO:0000313" key="8">
    <source>
        <dbReference type="EMBL" id="KAG8235996.1"/>
    </source>
</evidence>
<evidence type="ECO:0000313" key="9">
    <source>
        <dbReference type="Proteomes" id="UP000792457"/>
    </source>
</evidence>
<dbReference type="PANTHER" id="PTHR10173:SF52">
    <property type="entry name" value="METHIONINE-R-SULFOXIDE REDUCTASE B1"/>
    <property type="match status" value="1"/>
</dbReference>
<keyword evidence="2 6" id="KW-0479">Metal-binding</keyword>
<dbReference type="InterPro" id="IPR002579">
    <property type="entry name" value="Met_Sox_Rdtase_MsrB_dom"/>
</dbReference>
<dbReference type="EC" id="1.8.4.12" evidence="6"/>
<dbReference type="GO" id="GO:0006979">
    <property type="term" value="P:response to oxidative stress"/>
    <property type="evidence" value="ECO:0007669"/>
    <property type="project" value="InterPro"/>
</dbReference>
<dbReference type="Pfam" id="PF01641">
    <property type="entry name" value="SelR"/>
    <property type="match status" value="1"/>
</dbReference>
<reference evidence="8" key="1">
    <citation type="submission" date="2013-04" db="EMBL/GenBank/DDBJ databases">
        <authorList>
            <person name="Qu J."/>
            <person name="Murali S.C."/>
            <person name="Bandaranaike D."/>
            <person name="Bellair M."/>
            <person name="Blankenburg K."/>
            <person name="Chao H."/>
            <person name="Dinh H."/>
            <person name="Doddapaneni H."/>
            <person name="Downs B."/>
            <person name="Dugan-Rocha S."/>
            <person name="Elkadiri S."/>
            <person name="Gnanaolivu R.D."/>
            <person name="Hernandez B."/>
            <person name="Javaid M."/>
            <person name="Jayaseelan J.C."/>
            <person name="Lee S."/>
            <person name="Li M."/>
            <person name="Ming W."/>
            <person name="Munidasa M."/>
            <person name="Muniz J."/>
            <person name="Nguyen L."/>
            <person name="Ongeri F."/>
            <person name="Osuji N."/>
            <person name="Pu L.-L."/>
            <person name="Puazo M."/>
            <person name="Qu C."/>
            <person name="Quiroz J."/>
            <person name="Raj R."/>
            <person name="Weissenberger G."/>
            <person name="Xin Y."/>
            <person name="Zou X."/>
            <person name="Han Y."/>
            <person name="Richards S."/>
            <person name="Worley K."/>
            <person name="Muzny D."/>
            <person name="Gibbs R."/>
        </authorList>
    </citation>
    <scope>NUCLEOTIDE SEQUENCE</scope>
    <source>
        <strain evidence="8">Sampled in the wild</strain>
    </source>
</reference>
<evidence type="ECO:0000256" key="5">
    <source>
        <dbReference type="ARBA" id="ARBA00048488"/>
    </source>
</evidence>
<evidence type="ECO:0000256" key="2">
    <source>
        <dbReference type="ARBA" id="ARBA00022723"/>
    </source>
</evidence>
<dbReference type="HAMAP" id="MF_01400">
    <property type="entry name" value="MsrB"/>
    <property type="match status" value="1"/>
</dbReference>
<sequence length="185" mass="21407">MSFRSIFMPIAMNVIKGRSYYRTVHNKVLMNRHYSDSQDGKKRPEVMNTTRNSISNDDWRKRLSDEEYYVTREKGTEPPFSGRYYNHWDEGVYKCVCCSSDLFSSSEKFESHCGWPSFYSPIPIKIEDGQNPVKAKPDLSHGMMRTEVLCSQCDAHLGHVFEDGPKPTGLRYCINSVALKFVPKK</sequence>
<dbReference type="GO" id="GO:0030091">
    <property type="term" value="P:protein repair"/>
    <property type="evidence" value="ECO:0007669"/>
    <property type="project" value="InterPro"/>
</dbReference>
<proteinExistence type="inferred from homology"/>
<protein>
    <recommendedName>
        <fullName evidence="6">Peptide-methionine (R)-S-oxide reductase</fullName>
        <ecNumber evidence="6">1.8.4.12</ecNumber>
    </recommendedName>
</protein>
<dbReference type="Gene3D" id="2.170.150.20">
    <property type="entry name" value="Peptide methionine sulfoxide reductase"/>
    <property type="match status" value="1"/>
</dbReference>
<dbReference type="AlphaFoldDB" id="A0A8K0KIQ7"/>
<keyword evidence="3 6" id="KW-0862">Zinc</keyword>